<accession>A0A3P3QS16</accession>
<dbReference type="Pfam" id="PF03880">
    <property type="entry name" value="DbpA"/>
    <property type="match status" value="1"/>
</dbReference>
<dbReference type="PROSITE" id="PS51192">
    <property type="entry name" value="HELICASE_ATP_BIND_1"/>
    <property type="match status" value="1"/>
</dbReference>
<dbReference type="InterPro" id="IPR011545">
    <property type="entry name" value="DEAD/DEAH_box_helicase_dom"/>
</dbReference>
<dbReference type="SMART" id="SM00490">
    <property type="entry name" value="HELICc"/>
    <property type="match status" value="1"/>
</dbReference>
<comment type="caution">
    <text evidence="11">The sequence shown here is derived from an EMBL/GenBank/DDBJ whole genome shotgun (WGS) entry which is preliminary data.</text>
</comment>
<reference evidence="11 12" key="1">
    <citation type="submission" date="2018-11" db="EMBL/GenBank/DDBJ databases">
        <title>Draft genome analysis of Rheinheimera mesophila isolated from an industrial waste site.</title>
        <authorList>
            <person name="Yu Q."/>
            <person name="Qi Y."/>
            <person name="Zhang H."/>
            <person name="Lu Y."/>
            <person name="Pu J."/>
        </authorList>
    </citation>
    <scope>NUCLEOTIDE SEQUENCE [LARGE SCALE GENOMIC DNA]</scope>
    <source>
        <strain evidence="11 12">IITR13</strain>
    </source>
</reference>
<evidence type="ECO:0000313" key="11">
    <source>
        <dbReference type="EMBL" id="RRJ23250.1"/>
    </source>
</evidence>
<dbReference type="GO" id="GO:0005829">
    <property type="term" value="C:cytosol"/>
    <property type="evidence" value="ECO:0007669"/>
    <property type="project" value="TreeGrafter"/>
</dbReference>
<dbReference type="GO" id="GO:0003724">
    <property type="term" value="F:RNA helicase activity"/>
    <property type="evidence" value="ECO:0007669"/>
    <property type="project" value="InterPro"/>
</dbReference>
<keyword evidence="4 7" id="KW-0067">ATP-binding</keyword>
<dbReference type="Pfam" id="PF00271">
    <property type="entry name" value="Helicase_C"/>
    <property type="match status" value="1"/>
</dbReference>
<dbReference type="CDD" id="cd18787">
    <property type="entry name" value="SF2_C_DEAD"/>
    <property type="match status" value="1"/>
</dbReference>
<keyword evidence="2 7" id="KW-0378">Hydrolase</keyword>
<proteinExistence type="inferred from homology"/>
<feature type="domain" description="Helicase C-terminal" evidence="9">
    <location>
        <begin position="231"/>
        <end position="378"/>
    </location>
</feature>
<dbReference type="Gene3D" id="3.40.50.300">
    <property type="entry name" value="P-loop containing nucleotide triphosphate hydrolases"/>
    <property type="match status" value="2"/>
</dbReference>
<dbReference type="SMART" id="SM00487">
    <property type="entry name" value="DEXDc"/>
    <property type="match status" value="1"/>
</dbReference>
<dbReference type="InterPro" id="IPR044742">
    <property type="entry name" value="DEAD/DEAH_RhlB"/>
</dbReference>
<comment type="similarity">
    <text evidence="5 7">Belongs to the DEAD box helicase family.</text>
</comment>
<gene>
    <name evidence="11" type="primary">dbpA</name>
    <name evidence="11" type="ORF">EIK76_03960</name>
</gene>
<evidence type="ECO:0000256" key="6">
    <source>
        <dbReference type="PROSITE-ProRule" id="PRU00552"/>
    </source>
</evidence>
<dbReference type="Gene3D" id="3.30.70.330">
    <property type="match status" value="1"/>
</dbReference>
<evidence type="ECO:0000256" key="4">
    <source>
        <dbReference type="ARBA" id="ARBA00022840"/>
    </source>
</evidence>
<dbReference type="OrthoDB" id="9805696at2"/>
<sequence>MSNTTFTTLPLADHLLQSLDSLGYSQMTPIQQQALPVLLEGKDILAKARTGSGKTVAFALTLLHKLAVKRFRIQSLVLCPTRELAEQVAQEIRRLARSQHNIKVLTLVGGVSIGPQIGSLEHGAHIIVGTPGRVLEMLDRNLLNLSDVETLVLDEADRMLDMGFADDLAVILNALPADRQTLLFSATYPEKVNDLKRHLKADAVQVFVEDAEQTDIEQKFIEVDAGNKITALKQLLSWHGAKPALIFSNMRKDTQDICDELSAAGYSVMPLHGDLEQRDRERVLMQFTNQSCLIMVATDVAARGLDISALPLVINYDLANDPEVHVHRVGRTGRAGSEGLALTLVMPSQMGRLAALEDQLALTAQWAELTAYPAKDARPARAPMRTVMIDGGKKDKVRPGDIVGALTGELGLSFEQIGKINVLPMVSFVAVRNDVANAALKRLSEGKIKGRQFRCRFV</sequence>
<dbReference type="Pfam" id="PF00270">
    <property type="entry name" value="DEAD"/>
    <property type="match status" value="1"/>
</dbReference>
<dbReference type="PANTHER" id="PTHR47959:SF1">
    <property type="entry name" value="ATP-DEPENDENT RNA HELICASE DBPA"/>
    <property type="match status" value="1"/>
</dbReference>
<evidence type="ECO:0000256" key="1">
    <source>
        <dbReference type="ARBA" id="ARBA00022741"/>
    </source>
</evidence>
<dbReference type="SUPFAM" id="SSF52540">
    <property type="entry name" value="P-loop containing nucleoside triphosphate hydrolases"/>
    <property type="match status" value="1"/>
</dbReference>
<dbReference type="GO" id="GO:0003676">
    <property type="term" value="F:nucleic acid binding"/>
    <property type="evidence" value="ECO:0007669"/>
    <property type="project" value="InterPro"/>
</dbReference>
<dbReference type="InterPro" id="IPR000629">
    <property type="entry name" value="RNA-helicase_DEAD-box_CS"/>
</dbReference>
<dbReference type="GO" id="GO:0005524">
    <property type="term" value="F:ATP binding"/>
    <property type="evidence" value="ECO:0007669"/>
    <property type="project" value="UniProtKB-KW"/>
</dbReference>
<dbReference type="EMBL" id="RRCF01000001">
    <property type="protein sequence ID" value="RRJ23250.1"/>
    <property type="molecule type" value="Genomic_DNA"/>
</dbReference>
<feature type="domain" description="Helicase ATP-binding" evidence="8">
    <location>
        <begin position="35"/>
        <end position="206"/>
    </location>
</feature>
<evidence type="ECO:0000259" key="8">
    <source>
        <dbReference type="PROSITE" id="PS51192"/>
    </source>
</evidence>
<feature type="short sequence motif" description="Q motif" evidence="6">
    <location>
        <begin position="4"/>
        <end position="32"/>
    </location>
</feature>
<dbReference type="InterPro" id="IPR050079">
    <property type="entry name" value="DEAD_box_RNA_helicase"/>
</dbReference>
<dbReference type="Proteomes" id="UP000276260">
    <property type="component" value="Unassembled WGS sequence"/>
</dbReference>
<keyword evidence="1 7" id="KW-0547">Nucleotide-binding</keyword>
<protein>
    <submittedName>
        <fullName evidence="11">ATP-dependent RNA helicase DbpA</fullName>
    </submittedName>
</protein>
<evidence type="ECO:0000259" key="9">
    <source>
        <dbReference type="PROSITE" id="PS51194"/>
    </source>
</evidence>
<organism evidence="11 12">
    <name type="scientific">Rheinheimera mesophila</name>
    <dbReference type="NCBI Taxonomy" id="1547515"/>
    <lineage>
        <taxon>Bacteria</taxon>
        <taxon>Pseudomonadati</taxon>
        <taxon>Pseudomonadota</taxon>
        <taxon>Gammaproteobacteria</taxon>
        <taxon>Chromatiales</taxon>
        <taxon>Chromatiaceae</taxon>
        <taxon>Rheinheimera</taxon>
    </lineage>
</organism>
<evidence type="ECO:0000256" key="2">
    <source>
        <dbReference type="ARBA" id="ARBA00022801"/>
    </source>
</evidence>
<dbReference type="CDD" id="cd00268">
    <property type="entry name" value="DEADc"/>
    <property type="match status" value="1"/>
</dbReference>
<dbReference type="CDD" id="cd12501">
    <property type="entry name" value="RRM_EcDbpA_like"/>
    <property type="match status" value="1"/>
</dbReference>
<keyword evidence="12" id="KW-1185">Reference proteome</keyword>
<evidence type="ECO:0000256" key="7">
    <source>
        <dbReference type="RuleBase" id="RU000492"/>
    </source>
</evidence>
<dbReference type="AlphaFoldDB" id="A0A3P3QS16"/>
<evidence type="ECO:0000256" key="3">
    <source>
        <dbReference type="ARBA" id="ARBA00022806"/>
    </source>
</evidence>
<dbReference type="PROSITE" id="PS51194">
    <property type="entry name" value="HELICASE_CTER"/>
    <property type="match status" value="1"/>
</dbReference>
<evidence type="ECO:0000256" key="5">
    <source>
        <dbReference type="ARBA" id="ARBA00038437"/>
    </source>
</evidence>
<evidence type="ECO:0000259" key="10">
    <source>
        <dbReference type="PROSITE" id="PS51195"/>
    </source>
</evidence>
<dbReference type="NCBIfam" id="NF008744">
    <property type="entry name" value="PRK11776.1"/>
    <property type="match status" value="1"/>
</dbReference>
<dbReference type="InterPro" id="IPR014001">
    <property type="entry name" value="Helicase_ATP-bd"/>
</dbReference>
<dbReference type="InterPro" id="IPR012677">
    <property type="entry name" value="Nucleotide-bd_a/b_plait_sf"/>
</dbReference>
<dbReference type="PROSITE" id="PS51195">
    <property type="entry name" value="Q_MOTIF"/>
    <property type="match status" value="1"/>
</dbReference>
<dbReference type="PANTHER" id="PTHR47959">
    <property type="entry name" value="ATP-DEPENDENT RNA HELICASE RHLE-RELATED"/>
    <property type="match status" value="1"/>
</dbReference>
<dbReference type="InterPro" id="IPR005580">
    <property type="entry name" value="DbpA/CsdA_RNA-bd_dom"/>
</dbReference>
<dbReference type="GO" id="GO:0016787">
    <property type="term" value="F:hydrolase activity"/>
    <property type="evidence" value="ECO:0007669"/>
    <property type="project" value="UniProtKB-KW"/>
</dbReference>
<dbReference type="InterPro" id="IPR001650">
    <property type="entry name" value="Helicase_C-like"/>
</dbReference>
<dbReference type="RefSeq" id="WP_046519141.1">
    <property type="nucleotide sequence ID" value="NZ_LAVS01000008.1"/>
</dbReference>
<dbReference type="InterPro" id="IPR027417">
    <property type="entry name" value="P-loop_NTPase"/>
</dbReference>
<evidence type="ECO:0000313" key="12">
    <source>
        <dbReference type="Proteomes" id="UP000276260"/>
    </source>
</evidence>
<dbReference type="InterPro" id="IPR014014">
    <property type="entry name" value="RNA_helicase_DEAD_Q_motif"/>
</dbReference>
<name>A0A3P3QS16_9GAMM</name>
<feature type="domain" description="DEAD-box RNA helicase Q" evidence="10">
    <location>
        <begin position="4"/>
        <end position="32"/>
    </location>
</feature>
<keyword evidence="3 7" id="KW-0347">Helicase</keyword>
<dbReference type="PROSITE" id="PS00039">
    <property type="entry name" value="DEAD_ATP_HELICASE"/>
    <property type="match status" value="1"/>
</dbReference>